<dbReference type="EMBL" id="SKCS01000320">
    <property type="protein sequence ID" value="TNN11105.1"/>
    <property type="molecule type" value="Genomic_DNA"/>
</dbReference>
<comment type="caution">
    <text evidence="1">The sequence shown here is derived from an EMBL/GenBank/DDBJ whole genome shotgun (WGS) entry which is preliminary data.</text>
</comment>
<dbReference type="InterPro" id="IPR046427">
    <property type="entry name" value="Legumain_prodom_sf"/>
</dbReference>
<evidence type="ECO:0000313" key="2">
    <source>
        <dbReference type="Proteomes" id="UP000311919"/>
    </source>
</evidence>
<dbReference type="InterPro" id="IPR048501">
    <property type="entry name" value="Legum_prodom"/>
</dbReference>
<protein>
    <submittedName>
        <fullName evidence="1">Hemoglobinase</fullName>
    </submittedName>
</protein>
<dbReference type="Proteomes" id="UP000311919">
    <property type="component" value="Unassembled WGS sequence"/>
</dbReference>
<gene>
    <name evidence="1" type="ORF">EWB00_004885</name>
</gene>
<dbReference type="AlphaFoldDB" id="A0A4Z2D3N7"/>
<sequence>RIQYVRLVPFETRRLDILASGCCCSQRDSNSVCFVSKDSESQPIKFTFTCFRKPKDSIPSRDIPLHTLHRRIMMANNMNDKNLLMKILGLKLKRRDLIKDTMELIEQFMFNVKQPNSNATIDETMDCIEVVYKEFQSKCFKIQQAPEITGYLSTLYKYCQKGYSAENINEVIMKVWRLS</sequence>
<dbReference type="STRING" id="6182.A0A4Z2D3N7"/>
<dbReference type="Gene3D" id="1.10.132.130">
    <property type="match status" value="1"/>
</dbReference>
<keyword evidence="2" id="KW-1185">Reference proteome</keyword>
<evidence type="ECO:0000313" key="1">
    <source>
        <dbReference type="EMBL" id="TNN11105.1"/>
    </source>
</evidence>
<dbReference type="CDD" id="cd21115">
    <property type="entry name" value="legumain_C"/>
    <property type="match status" value="1"/>
</dbReference>
<proteinExistence type="predicted"/>
<name>A0A4Z2D3N7_SCHJA</name>
<reference evidence="1 2" key="1">
    <citation type="submission" date="2019-03" db="EMBL/GenBank/DDBJ databases">
        <title>An improved genome assembly of the fluke Schistosoma japonicum.</title>
        <authorList>
            <person name="Hu W."/>
            <person name="Luo F."/>
            <person name="Yin M."/>
            <person name="Mo X."/>
            <person name="Sun C."/>
            <person name="Wu Q."/>
            <person name="Zhu B."/>
            <person name="Xiang M."/>
            <person name="Wang J."/>
            <person name="Wang Y."/>
            <person name="Zhang T."/>
            <person name="Xu B."/>
            <person name="Zheng H."/>
            <person name="Feng Z."/>
        </authorList>
    </citation>
    <scope>NUCLEOTIDE SEQUENCE [LARGE SCALE GENOMIC DNA]</scope>
    <source>
        <strain evidence="1">HuSjv2</strain>
        <tissue evidence="1">Worms</tissue>
    </source>
</reference>
<organism evidence="1 2">
    <name type="scientific">Schistosoma japonicum</name>
    <name type="common">Blood fluke</name>
    <dbReference type="NCBI Taxonomy" id="6182"/>
    <lineage>
        <taxon>Eukaryota</taxon>
        <taxon>Metazoa</taxon>
        <taxon>Spiralia</taxon>
        <taxon>Lophotrochozoa</taxon>
        <taxon>Platyhelminthes</taxon>
        <taxon>Trematoda</taxon>
        <taxon>Digenea</taxon>
        <taxon>Strigeidida</taxon>
        <taxon>Schistosomatoidea</taxon>
        <taxon>Schistosomatidae</taxon>
        <taxon>Schistosoma</taxon>
    </lineage>
</organism>
<accession>A0A4Z2D3N7</accession>
<feature type="non-terminal residue" evidence="1">
    <location>
        <position position="1"/>
    </location>
</feature>
<dbReference type="OrthoDB" id="10693862at2759"/>